<reference evidence="2 3" key="1">
    <citation type="journal article" date="2018" name="BMC Genomics">
        <title>Comparative genome analyses reveal sequence features reflecting distinct modes of host-adaptation between dicot and monocot powdery mildew.</title>
        <authorList>
            <person name="Wu Y."/>
            <person name="Ma X."/>
            <person name="Pan Z."/>
            <person name="Kale S.D."/>
            <person name="Song Y."/>
            <person name="King H."/>
            <person name="Zhang Q."/>
            <person name="Presley C."/>
            <person name="Deng X."/>
            <person name="Wei C.I."/>
            <person name="Xiao S."/>
        </authorList>
    </citation>
    <scope>NUCLEOTIDE SEQUENCE [LARGE SCALE GENOMIC DNA]</scope>
    <source>
        <strain evidence="2">UMSG1</strain>
    </source>
</reference>
<dbReference type="AlphaFoldDB" id="A0A420IQP1"/>
<proteinExistence type="predicted"/>
<feature type="compositionally biased region" description="Polar residues" evidence="1">
    <location>
        <begin position="23"/>
        <end position="32"/>
    </location>
</feature>
<feature type="region of interest" description="Disordered" evidence="1">
    <location>
        <begin position="108"/>
        <end position="203"/>
    </location>
</feature>
<dbReference type="EMBL" id="MCBS01022427">
    <property type="protein sequence ID" value="RKF76851.1"/>
    <property type="molecule type" value="Genomic_DNA"/>
</dbReference>
<evidence type="ECO:0000256" key="1">
    <source>
        <dbReference type="SAM" id="MobiDB-lite"/>
    </source>
</evidence>
<gene>
    <name evidence="2" type="ORF">GcM1_224063</name>
</gene>
<feature type="region of interest" description="Disordered" evidence="1">
    <location>
        <begin position="1"/>
        <end position="32"/>
    </location>
</feature>
<feature type="compositionally biased region" description="Basic and acidic residues" evidence="1">
    <location>
        <begin position="143"/>
        <end position="153"/>
    </location>
</feature>
<evidence type="ECO:0000313" key="2">
    <source>
        <dbReference type="EMBL" id="RKF76851.1"/>
    </source>
</evidence>
<feature type="compositionally biased region" description="Basic and acidic residues" evidence="1">
    <location>
        <begin position="7"/>
        <end position="22"/>
    </location>
</feature>
<sequence>MSSTVNKIKDALHINNDNEHTTGKNNSTTNHYGKTHNSVPGSSLGAHGIERANLANPRLDSNLNPSKYERSTAVIDPKIHTGTSAGNEYTPGTGLGQNLNSSYYPDFDSTVSGQYPNANQARESQTGHTNVPGGFHSSTVGPHENDFLNKIDPRVQYNSSGHRNNHSRNPGGFYDKSRVNDTTGLGIGPQPSRSANPPSLDVE</sequence>
<accession>A0A420IQP1</accession>
<protein>
    <submittedName>
        <fullName evidence="2">Putative cell surface</fullName>
    </submittedName>
</protein>
<feature type="compositionally biased region" description="Polar residues" evidence="1">
    <location>
        <begin position="108"/>
        <end position="129"/>
    </location>
</feature>
<organism evidence="2 3">
    <name type="scientific">Golovinomyces cichoracearum</name>
    <dbReference type="NCBI Taxonomy" id="62708"/>
    <lineage>
        <taxon>Eukaryota</taxon>
        <taxon>Fungi</taxon>
        <taxon>Dikarya</taxon>
        <taxon>Ascomycota</taxon>
        <taxon>Pezizomycotina</taxon>
        <taxon>Leotiomycetes</taxon>
        <taxon>Erysiphales</taxon>
        <taxon>Erysiphaceae</taxon>
        <taxon>Golovinomyces</taxon>
    </lineage>
</organism>
<comment type="caution">
    <text evidence="2">The sequence shown here is derived from an EMBL/GenBank/DDBJ whole genome shotgun (WGS) entry which is preliminary data.</text>
</comment>
<evidence type="ECO:0000313" key="3">
    <source>
        <dbReference type="Proteomes" id="UP000285326"/>
    </source>
</evidence>
<dbReference type="Proteomes" id="UP000285326">
    <property type="component" value="Unassembled WGS sequence"/>
</dbReference>
<name>A0A420IQP1_9PEZI</name>